<evidence type="ECO:0000313" key="10">
    <source>
        <dbReference type="EMBL" id="EKC77887.1"/>
    </source>
</evidence>
<evidence type="ECO:0000256" key="5">
    <source>
        <dbReference type="ARBA" id="ARBA00022989"/>
    </source>
</evidence>
<evidence type="ECO:0000256" key="2">
    <source>
        <dbReference type="ARBA" id="ARBA00022692"/>
    </source>
</evidence>
<dbReference type="GO" id="GO:0005524">
    <property type="term" value="F:ATP binding"/>
    <property type="evidence" value="ECO:0007669"/>
    <property type="project" value="UniProtKB-KW"/>
</dbReference>
<dbReference type="EMBL" id="AJWZ01000098">
    <property type="protein sequence ID" value="EKC77887.1"/>
    <property type="molecule type" value="Genomic_DNA"/>
</dbReference>
<dbReference type="SUPFAM" id="SSF90123">
    <property type="entry name" value="ABC transporter transmembrane region"/>
    <property type="match status" value="1"/>
</dbReference>
<evidence type="ECO:0000259" key="9">
    <source>
        <dbReference type="PROSITE" id="PS50929"/>
    </source>
</evidence>
<dbReference type="Pfam" id="PF00005">
    <property type="entry name" value="ABC_tran"/>
    <property type="match status" value="1"/>
</dbReference>
<keyword evidence="6 7" id="KW-0472">Membrane</keyword>
<feature type="transmembrane region" description="Helical" evidence="7">
    <location>
        <begin position="126"/>
        <end position="145"/>
    </location>
</feature>
<name>K1TXR0_9ZZZZ</name>
<feature type="transmembrane region" description="Helical" evidence="7">
    <location>
        <begin position="263"/>
        <end position="283"/>
    </location>
</feature>
<organism evidence="10">
    <name type="scientific">human gut metagenome</name>
    <dbReference type="NCBI Taxonomy" id="408170"/>
    <lineage>
        <taxon>unclassified sequences</taxon>
        <taxon>metagenomes</taxon>
        <taxon>organismal metagenomes</taxon>
    </lineage>
</organism>
<keyword evidence="4 10" id="KW-0067">ATP-binding</keyword>
<evidence type="ECO:0000256" key="3">
    <source>
        <dbReference type="ARBA" id="ARBA00022741"/>
    </source>
</evidence>
<dbReference type="AlphaFoldDB" id="K1TXR0"/>
<keyword evidence="3" id="KW-0547">Nucleotide-binding</keyword>
<evidence type="ECO:0000259" key="8">
    <source>
        <dbReference type="PROSITE" id="PS50893"/>
    </source>
</evidence>
<dbReference type="InterPro" id="IPR011527">
    <property type="entry name" value="ABC1_TM_dom"/>
</dbReference>
<comment type="subcellular location">
    <subcellularLocation>
        <location evidence="1">Membrane</location>
        <topology evidence="1">Multi-pass membrane protein</topology>
    </subcellularLocation>
</comment>
<dbReference type="InterPro" id="IPR027417">
    <property type="entry name" value="P-loop_NTPase"/>
</dbReference>
<evidence type="ECO:0000256" key="4">
    <source>
        <dbReference type="ARBA" id="ARBA00022840"/>
    </source>
</evidence>
<dbReference type="Gene3D" id="1.20.1560.10">
    <property type="entry name" value="ABC transporter type 1, transmembrane domain"/>
    <property type="match status" value="1"/>
</dbReference>
<accession>K1TXR0</accession>
<feature type="transmembrane region" description="Helical" evidence="7">
    <location>
        <begin position="20"/>
        <end position="40"/>
    </location>
</feature>
<protein>
    <submittedName>
        <fullName evidence="10">ABC transporter permease/ATP-binding protein</fullName>
    </submittedName>
</protein>
<dbReference type="PROSITE" id="PS50893">
    <property type="entry name" value="ABC_TRANSPORTER_2"/>
    <property type="match status" value="1"/>
</dbReference>
<dbReference type="SMART" id="SM00382">
    <property type="entry name" value="AAA"/>
    <property type="match status" value="1"/>
</dbReference>
<dbReference type="GO" id="GO:0016887">
    <property type="term" value="F:ATP hydrolysis activity"/>
    <property type="evidence" value="ECO:0007669"/>
    <property type="project" value="InterPro"/>
</dbReference>
<feature type="domain" description="ABC transporter" evidence="8">
    <location>
        <begin position="322"/>
        <end position="533"/>
    </location>
</feature>
<dbReference type="InterPro" id="IPR003439">
    <property type="entry name" value="ABC_transporter-like_ATP-bd"/>
</dbReference>
<proteinExistence type="predicted"/>
<dbReference type="PROSITE" id="PS50929">
    <property type="entry name" value="ABC_TM1F"/>
    <property type="match status" value="1"/>
</dbReference>
<dbReference type="GO" id="GO:0140359">
    <property type="term" value="F:ABC-type transporter activity"/>
    <property type="evidence" value="ECO:0007669"/>
    <property type="project" value="InterPro"/>
</dbReference>
<evidence type="ECO:0000256" key="7">
    <source>
        <dbReference type="SAM" id="Phobius"/>
    </source>
</evidence>
<keyword evidence="5 7" id="KW-1133">Transmembrane helix</keyword>
<feature type="transmembrane region" description="Helical" evidence="7">
    <location>
        <begin position="151"/>
        <end position="171"/>
    </location>
</feature>
<feature type="domain" description="ABC transmembrane type-1" evidence="9">
    <location>
        <begin position="20"/>
        <end position="292"/>
    </location>
</feature>
<dbReference type="SUPFAM" id="SSF52540">
    <property type="entry name" value="P-loop containing nucleoside triphosphate hydrolases"/>
    <property type="match status" value="1"/>
</dbReference>
<dbReference type="Gene3D" id="3.40.50.300">
    <property type="entry name" value="P-loop containing nucleotide triphosphate hydrolases"/>
    <property type="match status" value="1"/>
</dbReference>
<dbReference type="Pfam" id="PF00664">
    <property type="entry name" value="ABC_membrane"/>
    <property type="match status" value="1"/>
</dbReference>
<evidence type="ECO:0000256" key="6">
    <source>
        <dbReference type="ARBA" id="ARBA00023136"/>
    </source>
</evidence>
<keyword evidence="2 7" id="KW-0812">Transmembrane</keyword>
<dbReference type="InterPro" id="IPR039421">
    <property type="entry name" value="Type_1_exporter"/>
</dbReference>
<gene>
    <name evidence="10" type="ORF">OBE_00141</name>
</gene>
<dbReference type="PANTHER" id="PTHR24221:SF654">
    <property type="entry name" value="ATP-BINDING CASSETTE SUB-FAMILY B MEMBER 6"/>
    <property type="match status" value="1"/>
</dbReference>
<comment type="caution">
    <text evidence="10">The sequence shown here is derived from an EMBL/GenBank/DDBJ whole genome shotgun (WGS) entry which is preliminary data.</text>
</comment>
<dbReference type="InterPro" id="IPR036640">
    <property type="entry name" value="ABC1_TM_sf"/>
</dbReference>
<dbReference type="PANTHER" id="PTHR24221">
    <property type="entry name" value="ATP-BINDING CASSETTE SUB-FAMILY B"/>
    <property type="match status" value="1"/>
</dbReference>
<dbReference type="GO" id="GO:0016020">
    <property type="term" value="C:membrane"/>
    <property type="evidence" value="ECO:0007669"/>
    <property type="project" value="UniProtKB-SubCell"/>
</dbReference>
<feature type="transmembrane region" description="Helical" evidence="7">
    <location>
        <begin position="238"/>
        <end position="257"/>
    </location>
</feature>
<evidence type="ECO:0000256" key="1">
    <source>
        <dbReference type="ARBA" id="ARBA00004141"/>
    </source>
</evidence>
<dbReference type="InterPro" id="IPR003593">
    <property type="entry name" value="AAA+_ATPase"/>
</dbReference>
<sequence>MKKNNINFIFGLLDRKKVSLCLFIEAFLDFIYYIIPYTFALFLTMPFTIEKAIIVASIFIVSKVVRCFVLYLERKVMDNYLYDYSNVQYLEYYKKLTKVPVETLSKYQTGYLENIIEKISGLVKKILSAEYIGILLSFGFFFFTIFQQSKILFVISLVLSILCVMISVYILKKSNKHVEDLYDKEYEYSSVYQDFISNIRTVKALNDNKYFEKIISKEGKECYKKQNKYVKCYSLEELIRNILIVIPFALAIIKAVIDLSNGIDTLGIITFYISIYLEMGFIFDELSGTIVSGFELKALRKKCIQLFSKLDERKLLTNFNKIELSNIDLKYKGSNFNIKVDNMIIKNKDKISITGKSGQGKTSIINLILGNITTYKGQAKIDENNMREYRLDIGVVSQEIELFNMTIKENLCLDKNIPDGKIINYLKELELDEILMFEDGIYTIVGEKGLKLSTGQKRRINILRSYLMEKDVYILDEPTSNLDKHTEEIVVDFILKYFKDKTLIIATHNEKINEICNKFYHFDNHRLLLKDNA</sequence>
<feature type="transmembrane region" description="Helical" evidence="7">
    <location>
        <begin position="52"/>
        <end position="72"/>
    </location>
</feature>
<reference evidence="10" key="1">
    <citation type="journal article" date="2013" name="Environ. Microbiol.">
        <title>Microbiota from the distal guts of lean and obese adolescents exhibit partial functional redundancy besides clear differences in community structure.</title>
        <authorList>
            <person name="Ferrer M."/>
            <person name="Ruiz A."/>
            <person name="Lanza F."/>
            <person name="Haange S.B."/>
            <person name="Oberbach A."/>
            <person name="Till H."/>
            <person name="Bargiela R."/>
            <person name="Campoy C."/>
            <person name="Segura M.T."/>
            <person name="Richter M."/>
            <person name="von Bergen M."/>
            <person name="Seifert J."/>
            <person name="Suarez A."/>
        </authorList>
    </citation>
    <scope>NUCLEOTIDE SEQUENCE</scope>
</reference>